<feature type="compositionally biased region" description="Basic residues" evidence="1">
    <location>
        <begin position="36"/>
        <end position="46"/>
    </location>
</feature>
<gene>
    <name evidence="2" type="ORF">Syun_030386</name>
</gene>
<feature type="compositionally biased region" description="Basic and acidic residues" evidence="1">
    <location>
        <begin position="25"/>
        <end position="35"/>
    </location>
</feature>
<keyword evidence="3" id="KW-1185">Reference proteome</keyword>
<accession>A0AAP0EBW1</accession>
<name>A0AAP0EBW1_9MAGN</name>
<dbReference type="EMBL" id="JBBNAF010000013">
    <property type="protein sequence ID" value="KAK9087992.1"/>
    <property type="molecule type" value="Genomic_DNA"/>
</dbReference>
<sequence>MMRLVYVITQGVGREGEGLLGLTKPNERSPNDKPKHTQKKKKKKFVVGRDGMEEVGSNK</sequence>
<evidence type="ECO:0000313" key="2">
    <source>
        <dbReference type="EMBL" id="KAK9087992.1"/>
    </source>
</evidence>
<organism evidence="2 3">
    <name type="scientific">Stephania yunnanensis</name>
    <dbReference type="NCBI Taxonomy" id="152371"/>
    <lineage>
        <taxon>Eukaryota</taxon>
        <taxon>Viridiplantae</taxon>
        <taxon>Streptophyta</taxon>
        <taxon>Embryophyta</taxon>
        <taxon>Tracheophyta</taxon>
        <taxon>Spermatophyta</taxon>
        <taxon>Magnoliopsida</taxon>
        <taxon>Ranunculales</taxon>
        <taxon>Menispermaceae</taxon>
        <taxon>Menispermoideae</taxon>
        <taxon>Cissampelideae</taxon>
        <taxon>Stephania</taxon>
    </lineage>
</organism>
<evidence type="ECO:0000313" key="3">
    <source>
        <dbReference type="Proteomes" id="UP001420932"/>
    </source>
</evidence>
<reference evidence="2 3" key="1">
    <citation type="submission" date="2024-01" db="EMBL/GenBank/DDBJ databases">
        <title>Genome assemblies of Stephania.</title>
        <authorList>
            <person name="Yang L."/>
        </authorList>
    </citation>
    <scope>NUCLEOTIDE SEQUENCE [LARGE SCALE GENOMIC DNA]</scope>
    <source>
        <strain evidence="2">YNDBR</strain>
        <tissue evidence="2">Leaf</tissue>
    </source>
</reference>
<proteinExistence type="predicted"/>
<protein>
    <submittedName>
        <fullName evidence="2">Uncharacterized protein</fullName>
    </submittedName>
</protein>
<comment type="caution">
    <text evidence="2">The sequence shown here is derived from an EMBL/GenBank/DDBJ whole genome shotgun (WGS) entry which is preliminary data.</text>
</comment>
<evidence type="ECO:0000256" key="1">
    <source>
        <dbReference type="SAM" id="MobiDB-lite"/>
    </source>
</evidence>
<dbReference type="AlphaFoldDB" id="A0AAP0EBW1"/>
<dbReference type="Proteomes" id="UP001420932">
    <property type="component" value="Unassembled WGS sequence"/>
</dbReference>
<feature type="region of interest" description="Disordered" evidence="1">
    <location>
        <begin position="16"/>
        <end position="59"/>
    </location>
</feature>